<evidence type="ECO:0000313" key="3">
    <source>
        <dbReference type="Proteomes" id="UP001333710"/>
    </source>
</evidence>
<evidence type="ECO:0000259" key="1">
    <source>
        <dbReference type="Pfam" id="PF14238"/>
    </source>
</evidence>
<dbReference type="KEGG" id="pmaw:MACH26_30810"/>
<dbReference type="Proteomes" id="UP001333710">
    <property type="component" value="Chromosome"/>
</dbReference>
<keyword evidence="3" id="KW-1185">Reference proteome</keyword>
<organism evidence="2 3">
    <name type="scientific">Planctobacterium marinum</name>
    <dbReference type="NCBI Taxonomy" id="1631968"/>
    <lineage>
        <taxon>Bacteria</taxon>
        <taxon>Pseudomonadati</taxon>
        <taxon>Pseudomonadota</taxon>
        <taxon>Gammaproteobacteria</taxon>
        <taxon>Alteromonadales</taxon>
        <taxon>Alteromonadaceae</taxon>
        <taxon>Planctobacterium</taxon>
    </lineage>
</organism>
<evidence type="ECO:0000313" key="2">
    <source>
        <dbReference type="EMBL" id="BDX07560.1"/>
    </source>
</evidence>
<accession>A0AA48I7T8</accession>
<dbReference type="InterPro" id="IPR025641">
    <property type="entry name" value="DUF4340"/>
</dbReference>
<feature type="domain" description="DUF4340" evidence="1">
    <location>
        <begin position="69"/>
        <end position="246"/>
    </location>
</feature>
<dbReference type="AlphaFoldDB" id="A0AA48I7T8"/>
<dbReference type="RefSeq" id="WP_338293595.1">
    <property type="nucleotide sequence ID" value="NZ_AP027272.1"/>
</dbReference>
<proteinExistence type="predicted"/>
<protein>
    <recommendedName>
        <fullName evidence="1">DUF4340 domain-containing protein</fullName>
    </recommendedName>
</protein>
<gene>
    <name evidence="2" type="ORF">MACH26_30810</name>
</gene>
<name>A0AA48I7T8_9ALTE</name>
<sequence>MKKINLIIAIVALVAIIVGWLLGSDERQSEFSAQPVFSDLQRQIEAVDAFKLESASGIILAAKKQDGNWLAENSGDYPLQKDQVVRLLNNVVQAELNSAKTAKPENFARLGLQDIAQNDSEAKLLTLFAAEQQWSLLVGNTASSGNGIYVRKPGENQTWLSNTPLSLPTEPNAWLETKILDINLADISEISRTDHWRIVREAVDSEGGTSGEAKWQLAELEEGRALQYDSILENTAENIISLSFDALAHPRPYEIQEDNLQSQVTIKTNSSDIITMKLYRVDEKDLLVLDSETLDSRWQQWVYELSAFNAGRLSQNIEDFLQPLPEASVDTEPEGD</sequence>
<dbReference type="EMBL" id="AP027272">
    <property type="protein sequence ID" value="BDX07560.1"/>
    <property type="molecule type" value="Genomic_DNA"/>
</dbReference>
<dbReference type="Pfam" id="PF14238">
    <property type="entry name" value="DUF4340"/>
    <property type="match status" value="1"/>
</dbReference>
<reference evidence="2" key="1">
    <citation type="submission" date="2023-01" db="EMBL/GenBank/DDBJ databases">
        <title>Complete genome sequence of Planctobacterium marinum strain Dej080120_11.</title>
        <authorList>
            <person name="Ueki S."/>
            <person name="Maruyama F."/>
        </authorList>
    </citation>
    <scope>NUCLEOTIDE SEQUENCE</scope>
    <source>
        <strain evidence="2">Dej080120_11</strain>
    </source>
</reference>